<name>A0AAJ6BLG1_9CAUL</name>
<dbReference type="PANTHER" id="PTHR43943:SF2">
    <property type="entry name" value="DEHYDROGENASE_REDUCTASE 4"/>
    <property type="match status" value="1"/>
</dbReference>
<dbReference type="PRINTS" id="PR00081">
    <property type="entry name" value="GDHRDH"/>
</dbReference>
<dbReference type="InterPro" id="IPR036291">
    <property type="entry name" value="NAD(P)-bd_dom_sf"/>
</dbReference>
<dbReference type="NCBIfam" id="NF005559">
    <property type="entry name" value="PRK07231.1"/>
    <property type="match status" value="1"/>
</dbReference>
<dbReference type="AlphaFoldDB" id="A0AAJ6BLG1"/>
<dbReference type="CDD" id="cd05233">
    <property type="entry name" value="SDR_c"/>
    <property type="match status" value="1"/>
</dbReference>
<dbReference type="EMBL" id="CP119326">
    <property type="protein sequence ID" value="WEK41478.1"/>
    <property type="molecule type" value="Genomic_DNA"/>
</dbReference>
<dbReference type="Pfam" id="PF13561">
    <property type="entry name" value="adh_short_C2"/>
    <property type="match status" value="1"/>
</dbReference>
<dbReference type="GO" id="GO:0047838">
    <property type="term" value="F:D-xylose 1-dehydrogenase (NAD+) activity"/>
    <property type="evidence" value="ECO:0007669"/>
    <property type="project" value="UniProtKB-EC"/>
</dbReference>
<evidence type="ECO:0000313" key="4">
    <source>
        <dbReference type="EMBL" id="WEK41478.1"/>
    </source>
</evidence>
<evidence type="ECO:0000256" key="3">
    <source>
        <dbReference type="ARBA" id="ARBA00069939"/>
    </source>
</evidence>
<dbReference type="InterPro" id="IPR002347">
    <property type="entry name" value="SDR_fam"/>
</dbReference>
<protein>
    <recommendedName>
        <fullName evidence="3">D-xylose 1-dehydrogenase</fullName>
        <ecNumber evidence="2">1.1.1.175</ecNumber>
    </recommendedName>
</protein>
<evidence type="ECO:0000256" key="2">
    <source>
        <dbReference type="ARBA" id="ARBA00066641"/>
    </source>
</evidence>
<sequence>MIVDLTGRTAIVTGGSRGIGKAIATALAKAGACVTIVSRKAEVCAQAAADIGHGCAWIAANVGDEQAAADVARKIVAAQGRIDILVNNAATNPYVGLTVDVDLARWNKTLQVNLTAPLLWTQAVWRAAMRDGEGGCAILNVASVGGLWTSVDHGVYDVSKAALMHLTRQHAAELGPKARVNAIAPGLTKTDFNAVMFTDDPEGQRYAQDYPMQRLGDLQDMASAATFLCSDHAGWITGQTLVIDGGGQTGFARVG</sequence>
<dbReference type="SUPFAM" id="SSF51735">
    <property type="entry name" value="NAD(P)-binding Rossmann-fold domains"/>
    <property type="match status" value="1"/>
</dbReference>
<accession>A0AAJ6BLG1</accession>
<reference evidence="4" key="1">
    <citation type="submission" date="2023-03" db="EMBL/GenBank/DDBJ databases">
        <title>Andean soil-derived lignocellulolytic bacterial consortium as a source of novel taxa and putative plastic-active enzymes.</title>
        <authorList>
            <person name="Diaz-Garcia L."/>
            <person name="Chuvochina M."/>
            <person name="Feuerriegel G."/>
            <person name="Bunk B."/>
            <person name="Sproer C."/>
            <person name="Streit W.R."/>
            <person name="Rodriguez L.M."/>
            <person name="Overmann J."/>
            <person name="Jimenez D.J."/>
        </authorList>
    </citation>
    <scope>NUCLEOTIDE SEQUENCE</scope>
    <source>
        <strain evidence="4">MAG 833</strain>
    </source>
</reference>
<evidence type="ECO:0000256" key="1">
    <source>
        <dbReference type="ARBA" id="ARBA00006484"/>
    </source>
</evidence>
<proteinExistence type="inferred from homology"/>
<gene>
    <name evidence="4" type="ORF">P0Y50_07705</name>
</gene>
<organism evidence="4 5">
    <name type="scientific">Candidatus Brevundimonas colombiensis</name>
    <dbReference type="NCBI Taxonomy" id="3121376"/>
    <lineage>
        <taxon>Bacteria</taxon>
        <taxon>Pseudomonadati</taxon>
        <taxon>Pseudomonadota</taxon>
        <taxon>Alphaproteobacteria</taxon>
        <taxon>Caulobacterales</taxon>
        <taxon>Caulobacteraceae</taxon>
        <taxon>Brevundimonas</taxon>
    </lineage>
</organism>
<dbReference type="Gene3D" id="3.40.50.720">
    <property type="entry name" value="NAD(P)-binding Rossmann-like Domain"/>
    <property type="match status" value="1"/>
</dbReference>
<dbReference type="FunFam" id="3.40.50.720:FF:000084">
    <property type="entry name" value="Short-chain dehydrogenase reductase"/>
    <property type="match status" value="1"/>
</dbReference>
<comment type="similarity">
    <text evidence="1">Belongs to the short-chain dehydrogenases/reductases (SDR) family.</text>
</comment>
<dbReference type="EC" id="1.1.1.175" evidence="2"/>
<dbReference type="PANTHER" id="PTHR43943">
    <property type="entry name" value="DEHYDROGENASE/REDUCTASE (SDR FAMILY) MEMBER 4"/>
    <property type="match status" value="1"/>
</dbReference>
<dbReference type="PRINTS" id="PR00080">
    <property type="entry name" value="SDRFAMILY"/>
</dbReference>
<dbReference type="Proteomes" id="UP001213664">
    <property type="component" value="Chromosome"/>
</dbReference>
<evidence type="ECO:0000313" key="5">
    <source>
        <dbReference type="Proteomes" id="UP001213664"/>
    </source>
</evidence>